<gene>
    <name evidence="2" type="ORF">GMORB2_5494</name>
</gene>
<dbReference type="RefSeq" id="XP_035322430.1">
    <property type="nucleotide sequence ID" value="XM_035467464.1"/>
</dbReference>
<evidence type="ECO:0000256" key="1">
    <source>
        <dbReference type="SAM" id="MobiDB-lite"/>
    </source>
</evidence>
<feature type="region of interest" description="Disordered" evidence="1">
    <location>
        <begin position="1"/>
        <end position="84"/>
    </location>
</feature>
<proteinExistence type="predicted"/>
<feature type="region of interest" description="Disordered" evidence="1">
    <location>
        <begin position="309"/>
        <end position="344"/>
    </location>
</feature>
<dbReference type="GeneID" id="55971719"/>
<name>A0A9P4YY16_9HYPO</name>
<feature type="compositionally biased region" description="Low complexity" evidence="1">
    <location>
        <begin position="59"/>
        <end position="84"/>
    </location>
</feature>
<evidence type="ECO:0000313" key="2">
    <source>
        <dbReference type="EMBL" id="KAF4123778.1"/>
    </source>
</evidence>
<keyword evidence="3" id="KW-1185">Reference proteome</keyword>
<dbReference type="AlphaFoldDB" id="A0A9P4YY16"/>
<dbReference type="EMBL" id="JAANYQ010000005">
    <property type="protein sequence ID" value="KAF4123778.1"/>
    <property type="molecule type" value="Genomic_DNA"/>
</dbReference>
<dbReference type="Proteomes" id="UP000749293">
    <property type="component" value="Unassembled WGS sequence"/>
</dbReference>
<protein>
    <submittedName>
        <fullName evidence="2">Uncharacterized protein</fullName>
    </submittedName>
</protein>
<dbReference type="OrthoDB" id="5370011at2759"/>
<reference evidence="2" key="1">
    <citation type="submission" date="2020-03" db="EMBL/GenBank/DDBJ databases">
        <title>Site-based positive gene gene selection in Geosmithia morbida across the United States reveals a broad range of putative effectors and factors for local host and environmental adapation.</title>
        <authorList>
            <person name="Onufrak A."/>
            <person name="Murdoch R.W."/>
            <person name="Gazis R."/>
            <person name="Huff M."/>
            <person name="Staton M."/>
            <person name="Klingeman W."/>
            <person name="Hadziabdic D."/>
        </authorList>
    </citation>
    <scope>NUCLEOTIDE SEQUENCE</scope>
    <source>
        <strain evidence="2">1262</strain>
    </source>
</reference>
<organism evidence="2 3">
    <name type="scientific">Geosmithia morbida</name>
    <dbReference type="NCBI Taxonomy" id="1094350"/>
    <lineage>
        <taxon>Eukaryota</taxon>
        <taxon>Fungi</taxon>
        <taxon>Dikarya</taxon>
        <taxon>Ascomycota</taxon>
        <taxon>Pezizomycotina</taxon>
        <taxon>Sordariomycetes</taxon>
        <taxon>Hypocreomycetidae</taxon>
        <taxon>Hypocreales</taxon>
        <taxon>Bionectriaceae</taxon>
        <taxon>Geosmithia</taxon>
    </lineage>
</organism>
<feature type="compositionally biased region" description="Basic and acidic residues" evidence="1">
    <location>
        <begin position="320"/>
        <end position="338"/>
    </location>
</feature>
<sequence length="360" mass="39514">MSSRPEATPTPTPAATPAKDMPAKVEKQQQRKSLTKFFSRAKTALRRGEASSKRKDDGAAAGSKPAASASASASAATKAVPVTARPRSQQYYASMPGVSRLSKAELFEERAKKLGERFGLEIKASEWQDTRPGETVLRVDKPIRMRVRRTCHVCNASFASAKECPNCAHVRCTKCARYPPKRSEAEVIASRERRAAIIKANRENAPIVPDHSPQTAANRIVLTRPGKNGGQDLVYKKPRQRVRRTCHECEAVFASNSKICAKCNHRRCTDCPRNPSKKDKYPLGYPGDEFGPSSIPHYECVSCKTIYPTGSEHGTPCKKCGVEKSDESPRAKPRKVDPEPDPEVVRSLAEKLEAISVSAT</sequence>
<comment type="caution">
    <text evidence="2">The sequence shown here is derived from an EMBL/GenBank/DDBJ whole genome shotgun (WGS) entry which is preliminary data.</text>
</comment>
<feature type="compositionally biased region" description="Basic and acidic residues" evidence="1">
    <location>
        <begin position="46"/>
        <end position="58"/>
    </location>
</feature>
<evidence type="ECO:0000313" key="3">
    <source>
        <dbReference type="Proteomes" id="UP000749293"/>
    </source>
</evidence>
<accession>A0A9P4YY16</accession>